<protein>
    <recommendedName>
        <fullName evidence="3">OmpR/PhoB-type domain-containing protein</fullName>
    </recommendedName>
</protein>
<dbReference type="RefSeq" id="WP_126552546.1">
    <property type="nucleotide sequence ID" value="NZ_BIFS01000001.1"/>
</dbReference>
<organism evidence="1 2">
    <name type="scientific">Dictyobacter kobayashii</name>
    <dbReference type="NCBI Taxonomy" id="2014872"/>
    <lineage>
        <taxon>Bacteria</taxon>
        <taxon>Bacillati</taxon>
        <taxon>Chloroflexota</taxon>
        <taxon>Ktedonobacteria</taxon>
        <taxon>Ktedonobacterales</taxon>
        <taxon>Dictyobacteraceae</taxon>
        <taxon>Dictyobacter</taxon>
    </lineage>
</organism>
<evidence type="ECO:0000313" key="2">
    <source>
        <dbReference type="Proteomes" id="UP000287188"/>
    </source>
</evidence>
<evidence type="ECO:0008006" key="3">
    <source>
        <dbReference type="Google" id="ProtNLM"/>
    </source>
</evidence>
<keyword evidence="2" id="KW-1185">Reference proteome</keyword>
<accession>A0A402APQ7</accession>
<dbReference type="AlphaFoldDB" id="A0A402APQ7"/>
<dbReference type="OrthoDB" id="161190at2"/>
<evidence type="ECO:0000313" key="1">
    <source>
        <dbReference type="EMBL" id="GCE20970.1"/>
    </source>
</evidence>
<comment type="caution">
    <text evidence="1">The sequence shown here is derived from an EMBL/GenBank/DDBJ whole genome shotgun (WGS) entry which is preliminary data.</text>
</comment>
<sequence>MQKAQPIRLKRQKEAEPNIVHFRLPGLLPEDQILALNLNTRTLSLLVDGPQQIMEQQFSVNEIRVMVPIMESYPHYCPYEVLLSYIISNSVTSTSVARCRQRLQDALNNDTWHQEMRPIRRALSSIRGKLHSFDLEISTIRERGCSITSLTSSAFPKEH</sequence>
<name>A0A402APQ7_9CHLR</name>
<dbReference type="EMBL" id="BIFS01000001">
    <property type="protein sequence ID" value="GCE20970.1"/>
    <property type="molecule type" value="Genomic_DNA"/>
</dbReference>
<gene>
    <name evidence="1" type="ORF">KDK_47700</name>
</gene>
<dbReference type="Proteomes" id="UP000287188">
    <property type="component" value="Unassembled WGS sequence"/>
</dbReference>
<proteinExistence type="predicted"/>
<reference evidence="2" key="1">
    <citation type="submission" date="2018-12" db="EMBL/GenBank/DDBJ databases">
        <title>Tengunoibacter tsumagoiensis gen. nov., sp. nov., Dictyobacter kobayashii sp. nov., D. alpinus sp. nov., and D. joshuensis sp. nov. and description of Dictyobacteraceae fam. nov. within the order Ktedonobacterales isolated from Tengu-no-mugimeshi.</title>
        <authorList>
            <person name="Wang C.M."/>
            <person name="Zheng Y."/>
            <person name="Sakai Y."/>
            <person name="Toyoda A."/>
            <person name="Minakuchi Y."/>
            <person name="Abe K."/>
            <person name="Yokota A."/>
            <person name="Yabe S."/>
        </authorList>
    </citation>
    <scope>NUCLEOTIDE SEQUENCE [LARGE SCALE GENOMIC DNA]</scope>
    <source>
        <strain evidence="2">Uno11</strain>
    </source>
</reference>